<dbReference type="InterPro" id="IPR014729">
    <property type="entry name" value="Rossmann-like_a/b/a_fold"/>
</dbReference>
<evidence type="ECO:0000313" key="8">
    <source>
        <dbReference type="EMBL" id="SVD61471.1"/>
    </source>
</evidence>
<dbReference type="GO" id="GO:0004825">
    <property type="term" value="F:methionine-tRNA ligase activity"/>
    <property type="evidence" value="ECO:0007669"/>
    <property type="project" value="UniProtKB-EC"/>
</dbReference>
<proteinExistence type="predicted"/>
<dbReference type="Pfam" id="PF09334">
    <property type="entry name" value="tRNA-synt_1g"/>
    <property type="match status" value="1"/>
</dbReference>
<dbReference type="PANTHER" id="PTHR43326:SF1">
    <property type="entry name" value="METHIONINE--TRNA LIGASE, MITOCHONDRIAL"/>
    <property type="match status" value="1"/>
</dbReference>
<dbReference type="GO" id="GO:0006431">
    <property type="term" value="P:methionyl-tRNA aminoacylation"/>
    <property type="evidence" value="ECO:0007669"/>
    <property type="project" value="InterPro"/>
</dbReference>
<dbReference type="GO" id="GO:0005524">
    <property type="term" value="F:ATP binding"/>
    <property type="evidence" value="ECO:0007669"/>
    <property type="project" value="UniProtKB-KW"/>
</dbReference>
<dbReference type="EMBL" id="UINC01161977">
    <property type="protein sequence ID" value="SVD61471.1"/>
    <property type="molecule type" value="Genomic_DNA"/>
</dbReference>
<dbReference type="PANTHER" id="PTHR43326">
    <property type="entry name" value="METHIONYL-TRNA SYNTHETASE"/>
    <property type="match status" value="1"/>
</dbReference>
<dbReference type="SUPFAM" id="SSF52374">
    <property type="entry name" value="Nucleotidylyl transferase"/>
    <property type="match status" value="1"/>
</dbReference>
<accession>A0A382WTW0</accession>
<sequence>MLVEEFFLYALENNPDFVKPETRKNEVVSFVGQGLRDLSISRTTFKWGVPVPGDSNHIMYVWLDALTNYITALGFPESGTENFERGFETHWPADLHIIGKDIVRFHAVYWPAFLMSAKLPLPKRVFGHGFLNIEGTKMSKSLGNVLSAKDLVNEFGLDQIRYFFLREVPYGQDGSFSREGIIQRINADLANDLGNLAQRSLSLIGKHCSSRVPTSGELEIDDKNQLKVSTDLLSDVREAFESQRFHVALEKIWVVVRAANTYIDRQAPWVLQKND</sequence>
<dbReference type="Gene3D" id="1.10.730.10">
    <property type="entry name" value="Isoleucyl-tRNA Synthetase, Domain 1"/>
    <property type="match status" value="1"/>
</dbReference>
<keyword evidence="3" id="KW-0547">Nucleotide-binding</keyword>
<evidence type="ECO:0000256" key="6">
    <source>
        <dbReference type="ARBA" id="ARBA00023146"/>
    </source>
</evidence>
<evidence type="ECO:0000256" key="4">
    <source>
        <dbReference type="ARBA" id="ARBA00022840"/>
    </source>
</evidence>
<keyword evidence="2" id="KW-0436">Ligase</keyword>
<evidence type="ECO:0000256" key="3">
    <source>
        <dbReference type="ARBA" id="ARBA00022741"/>
    </source>
</evidence>
<dbReference type="InterPro" id="IPR015413">
    <property type="entry name" value="Methionyl/Leucyl_tRNA_Synth"/>
</dbReference>
<keyword evidence="5" id="KW-0648">Protein biosynthesis</keyword>
<dbReference type="SUPFAM" id="SSF47323">
    <property type="entry name" value="Anticodon-binding domain of a subclass of class I aminoacyl-tRNA synthetases"/>
    <property type="match status" value="1"/>
</dbReference>
<feature type="domain" description="Methionyl/Leucyl tRNA synthetase" evidence="7">
    <location>
        <begin position="12"/>
        <end position="200"/>
    </location>
</feature>
<name>A0A382WTW0_9ZZZZ</name>
<dbReference type="InterPro" id="IPR009080">
    <property type="entry name" value="tRNAsynth_Ia_anticodon-bd"/>
</dbReference>
<dbReference type="Gene3D" id="2.170.220.10">
    <property type="match status" value="1"/>
</dbReference>
<evidence type="ECO:0000256" key="1">
    <source>
        <dbReference type="ARBA" id="ARBA00012838"/>
    </source>
</evidence>
<gene>
    <name evidence="8" type="ORF">METZ01_LOCUS414325</name>
</gene>
<protein>
    <recommendedName>
        <fullName evidence="1">methionine--tRNA ligase</fullName>
        <ecNumber evidence="1">6.1.1.10</ecNumber>
    </recommendedName>
</protein>
<dbReference type="EC" id="6.1.1.10" evidence="1"/>
<reference evidence="8" key="1">
    <citation type="submission" date="2018-05" db="EMBL/GenBank/DDBJ databases">
        <authorList>
            <person name="Lanie J.A."/>
            <person name="Ng W.-L."/>
            <person name="Kazmierczak K.M."/>
            <person name="Andrzejewski T.M."/>
            <person name="Davidsen T.M."/>
            <person name="Wayne K.J."/>
            <person name="Tettelin H."/>
            <person name="Glass J.I."/>
            <person name="Rusch D."/>
            <person name="Podicherti R."/>
            <person name="Tsui H.-C.T."/>
            <person name="Winkler M.E."/>
        </authorList>
    </citation>
    <scope>NUCLEOTIDE SEQUENCE</scope>
</reference>
<dbReference type="InterPro" id="IPR023457">
    <property type="entry name" value="Met-tRNA_synth_2"/>
</dbReference>
<dbReference type="PRINTS" id="PR01041">
    <property type="entry name" value="TRNASYNTHMET"/>
</dbReference>
<dbReference type="Gene3D" id="3.40.50.620">
    <property type="entry name" value="HUPs"/>
    <property type="match status" value="1"/>
</dbReference>
<evidence type="ECO:0000259" key="7">
    <source>
        <dbReference type="Pfam" id="PF09334"/>
    </source>
</evidence>
<evidence type="ECO:0000256" key="5">
    <source>
        <dbReference type="ARBA" id="ARBA00022917"/>
    </source>
</evidence>
<evidence type="ECO:0000256" key="2">
    <source>
        <dbReference type="ARBA" id="ARBA00022598"/>
    </source>
</evidence>
<keyword evidence="4" id="KW-0067">ATP-binding</keyword>
<dbReference type="AlphaFoldDB" id="A0A382WTW0"/>
<dbReference type="InterPro" id="IPR033911">
    <property type="entry name" value="MetRS_core"/>
</dbReference>
<organism evidence="8">
    <name type="scientific">marine metagenome</name>
    <dbReference type="NCBI Taxonomy" id="408172"/>
    <lineage>
        <taxon>unclassified sequences</taxon>
        <taxon>metagenomes</taxon>
        <taxon>ecological metagenomes</taxon>
    </lineage>
</organism>
<feature type="non-terminal residue" evidence="8">
    <location>
        <position position="275"/>
    </location>
</feature>
<keyword evidence="6" id="KW-0030">Aminoacyl-tRNA synthetase</keyword>